<dbReference type="RefSeq" id="WP_161035349.1">
    <property type="nucleotide sequence ID" value="NZ_WWCL01000002.1"/>
</dbReference>
<keyword evidence="2" id="KW-1185">Reference proteome</keyword>
<evidence type="ECO:0000313" key="1">
    <source>
        <dbReference type="EMBL" id="MYN45799.1"/>
    </source>
</evidence>
<dbReference type="EMBL" id="WWCL01000002">
    <property type="protein sequence ID" value="MYN45799.1"/>
    <property type="molecule type" value="Genomic_DNA"/>
</dbReference>
<sequence length="124" mass="14544">MRYPNLRYGNPAELQFYAMAYTVPALAKQLRRDERTVRDWLNAKQRVPWWVPEIMRLWRNEHANFCRQLELNNLPKIARPPLAVVTPIGELTKPNLKEKKPQTLTDLRLDDFDLEPTSACGTGR</sequence>
<reference evidence="1" key="1">
    <citation type="submission" date="2019-12" db="EMBL/GenBank/DDBJ databases">
        <title>Novel species isolated from a subtropical stream in China.</title>
        <authorList>
            <person name="Lu H."/>
        </authorList>
    </citation>
    <scope>NUCLEOTIDE SEQUENCE [LARGE SCALE GENOMIC DNA]</scope>
    <source>
        <strain evidence="1">FT93W</strain>
    </source>
</reference>
<evidence type="ECO:0000313" key="2">
    <source>
        <dbReference type="Proteomes" id="UP000444316"/>
    </source>
</evidence>
<dbReference type="Proteomes" id="UP000444316">
    <property type="component" value="Unassembled WGS sequence"/>
</dbReference>
<proteinExistence type="predicted"/>
<name>A0A845HXS6_9BURK</name>
<protein>
    <submittedName>
        <fullName evidence="1">Uncharacterized protein</fullName>
    </submittedName>
</protein>
<gene>
    <name evidence="1" type="ORF">GTP23_12150</name>
</gene>
<accession>A0A845HXS6</accession>
<organism evidence="1 2">
    <name type="scientific">Duganella fentianensis</name>
    <dbReference type="NCBI Taxonomy" id="2692177"/>
    <lineage>
        <taxon>Bacteria</taxon>
        <taxon>Pseudomonadati</taxon>
        <taxon>Pseudomonadota</taxon>
        <taxon>Betaproteobacteria</taxon>
        <taxon>Burkholderiales</taxon>
        <taxon>Oxalobacteraceae</taxon>
        <taxon>Telluria group</taxon>
        <taxon>Duganella</taxon>
    </lineage>
</organism>
<comment type="caution">
    <text evidence="1">The sequence shown here is derived from an EMBL/GenBank/DDBJ whole genome shotgun (WGS) entry which is preliminary data.</text>
</comment>
<dbReference type="AlphaFoldDB" id="A0A845HXS6"/>